<dbReference type="AlphaFoldDB" id="A0A934S3V7"/>
<evidence type="ECO:0000313" key="3">
    <source>
        <dbReference type="Proteomes" id="UP000617628"/>
    </source>
</evidence>
<reference evidence="2" key="1">
    <citation type="submission" date="2021-01" db="EMBL/GenBank/DDBJ databases">
        <title>Modified the classification status of verrucomicrobia.</title>
        <authorList>
            <person name="Feng X."/>
        </authorList>
    </citation>
    <scope>NUCLEOTIDE SEQUENCE</scope>
    <source>
        <strain evidence="2">KCTC 13126</strain>
    </source>
</reference>
<gene>
    <name evidence="2" type="ORF">JIN87_27760</name>
</gene>
<keyword evidence="3" id="KW-1185">Reference proteome</keyword>
<proteinExistence type="predicted"/>
<feature type="transmembrane region" description="Helical" evidence="1">
    <location>
        <begin position="48"/>
        <end position="72"/>
    </location>
</feature>
<evidence type="ECO:0000256" key="1">
    <source>
        <dbReference type="SAM" id="Phobius"/>
    </source>
</evidence>
<keyword evidence="1" id="KW-1133">Transmembrane helix</keyword>
<comment type="caution">
    <text evidence="2">The sequence shown here is derived from an EMBL/GenBank/DDBJ whole genome shotgun (WGS) entry which is preliminary data.</text>
</comment>
<evidence type="ECO:0000313" key="2">
    <source>
        <dbReference type="EMBL" id="MBK1880710.1"/>
    </source>
</evidence>
<keyword evidence="1" id="KW-0472">Membrane</keyword>
<dbReference type="RefSeq" id="WP_200359958.1">
    <property type="nucleotide sequence ID" value="NZ_JAENIL010000124.1"/>
</dbReference>
<sequence>MKTRNKALTAIILAYAIQCLLVLNAYFFPIAQTEFKTERHVIRNGYKLPFSFIPLLGAIGLLPGTTVTLYLYDSAGERIEIRGFDLVQDVHEAYPNVWKDKQK</sequence>
<dbReference type="EMBL" id="JAENIL010000124">
    <property type="protein sequence ID" value="MBK1880710.1"/>
    <property type="molecule type" value="Genomic_DNA"/>
</dbReference>
<name>A0A934S3V7_9BACT</name>
<feature type="transmembrane region" description="Helical" evidence="1">
    <location>
        <begin position="7"/>
        <end position="28"/>
    </location>
</feature>
<accession>A0A934S3V7</accession>
<organism evidence="2 3">
    <name type="scientific">Pelagicoccus mobilis</name>
    <dbReference type="NCBI Taxonomy" id="415221"/>
    <lineage>
        <taxon>Bacteria</taxon>
        <taxon>Pseudomonadati</taxon>
        <taxon>Verrucomicrobiota</taxon>
        <taxon>Opitutia</taxon>
        <taxon>Puniceicoccales</taxon>
        <taxon>Pelagicoccaceae</taxon>
        <taxon>Pelagicoccus</taxon>
    </lineage>
</organism>
<dbReference type="Proteomes" id="UP000617628">
    <property type="component" value="Unassembled WGS sequence"/>
</dbReference>
<keyword evidence="1" id="KW-0812">Transmembrane</keyword>
<protein>
    <submittedName>
        <fullName evidence="2">Uncharacterized protein</fullName>
    </submittedName>
</protein>